<protein>
    <submittedName>
        <fullName evidence="1">Uncharacterized protein</fullName>
    </submittedName>
</protein>
<proteinExistence type="predicted"/>
<name>D0WHD2_SLAES</name>
<comment type="caution">
    <text evidence="1">The sequence shown here is derived from an EMBL/GenBank/DDBJ whole genome shotgun (WGS) entry which is preliminary data.</text>
</comment>
<keyword evidence="2" id="KW-1185">Reference proteome</keyword>
<dbReference type="HOGENOM" id="CLU_2755740_0_0_11"/>
<dbReference type="STRING" id="649764.HMPREF0762_01164"/>
<organism evidence="1 2">
    <name type="scientific">Slackia exigua (strain ATCC 700122 / DSM 15923 / CIP 105133 / JCM 11022 / KCTC 5966 / S-7)</name>
    <dbReference type="NCBI Taxonomy" id="649764"/>
    <lineage>
        <taxon>Bacteria</taxon>
        <taxon>Bacillati</taxon>
        <taxon>Actinomycetota</taxon>
        <taxon>Coriobacteriia</taxon>
        <taxon>Eggerthellales</taxon>
        <taxon>Eggerthellaceae</taxon>
        <taxon>Slackia</taxon>
    </lineage>
</organism>
<sequence>MARKLDKPVSTGMERRPSLHASARPLARLPLSALSSILLLAVFFQSLRSESGGSFPCNGSVLTAFGRKCY</sequence>
<dbReference type="EMBL" id="ACUX02000007">
    <property type="protein sequence ID" value="EEZ61096.1"/>
    <property type="molecule type" value="Genomic_DNA"/>
</dbReference>
<evidence type="ECO:0000313" key="2">
    <source>
        <dbReference type="Proteomes" id="UP000006001"/>
    </source>
</evidence>
<evidence type="ECO:0000313" key="1">
    <source>
        <dbReference type="EMBL" id="EEZ61096.1"/>
    </source>
</evidence>
<accession>D0WHD2</accession>
<reference evidence="1" key="1">
    <citation type="submission" date="2009-10" db="EMBL/GenBank/DDBJ databases">
        <authorList>
            <person name="Weinstock G."/>
            <person name="Sodergren E."/>
            <person name="Clifton S."/>
            <person name="Fulton L."/>
            <person name="Fulton B."/>
            <person name="Courtney L."/>
            <person name="Fronick C."/>
            <person name="Harrison M."/>
            <person name="Strong C."/>
            <person name="Farmer C."/>
            <person name="Delahaunty K."/>
            <person name="Markovic C."/>
            <person name="Hall O."/>
            <person name="Minx P."/>
            <person name="Tomlinson C."/>
            <person name="Mitreva M."/>
            <person name="Nelson J."/>
            <person name="Hou S."/>
            <person name="Wollam A."/>
            <person name="Pepin K.H."/>
            <person name="Johnson M."/>
            <person name="Bhonagiri V."/>
            <person name="Nash W.E."/>
            <person name="Warren W."/>
            <person name="Chinwalla A."/>
            <person name="Mardis E.R."/>
            <person name="Wilson R.K."/>
        </authorList>
    </citation>
    <scope>NUCLEOTIDE SEQUENCE [LARGE SCALE GENOMIC DNA]</scope>
    <source>
        <strain evidence="1">ATCC 700122</strain>
    </source>
</reference>
<dbReference type="AlphaFoldDB" id="D0WHD2"/>
<gene>
    <name evidence="1" type="ORF">HMPREF0762_01164</name>
</gene>
<dbReference type="Proteomes" id="UP000006001">
    <property type="component" value="Unassembled WGS sequence"/>
</dbReference>